<feature type="region of interest" description="Disordered" evidence="1">
    <location>
        <begin position="315"/>
        <end position="335"/>
    </location>
</feature>
<feature type="domain" description="DUF4340" evidence="2">
    <location>
        <begin position="73"/>
        <end position="262"/>
    </location>
</feature>
<keyword evidence="4" id="KW-1185">Reference proteome</keyword>
<organism evidence="3 4">
    <name type="scientific">Rubritalea spongiae</name>
    <dbReference type="NCBI Taxonomy" id="430797"/>
    <lineage>
        <taxon>Bacteria</taxon>
        <taxon>Pseudomonadati</taxon>
        <taxon>Verrucomicrobiota</taxon>
        <taxon>Verrucomicrobiia</taxon>
        <taxon>Verrucomicrobiales</taxon>
        <taxon>Rubritaleaceae</taxon>
        <taxon>Rubritalea</taxon>
    </lineage>
</organism>
<dbReference type="EMBL" id="JBHUJC010000018">
    <property type="protein sequence ID" value="MFD2275898.1"/>
    <property type="molecule type" value="Genomic_DNA"/>
</dbReference>
<protein>
    <submittedName>
        <fullName evidence="3">DUF4340 domain-containing protein</fullName>
    </submittedName>
</protein>
<evidence type="ECO:0000313" key="4">
    <source>
        <dbReference type="Proteomes" id="UP001597297"/>
    </source>
</evidence>
<proteinExistence type="predicted"/>
<sequence length="402" mass="45298">MSTKVLVSLWALVAVLFVAVLKVRDAQERPIEHVSSLADGDVLLEKLDSSKVATLEFRTSEHEFELKLDDGKWLAPEKGGFPADADRLKRQMGDLFAAKVTHPVQAGEKYYDRFGVAGGDSLAEDAIVLTFKDAEGEVLETLFLGDLIEASTQGLMGGSRNVGRRVRLSSEPNTIYSLKDTFMSFSDDLQSWLKKDFIKVQGLKSVKVEAEDQSWSVVRESEEADFELQNLPEGKQAKASEMTSFKRLLSSARFNSVLGKQTWDDWEKENSDVSTRRAKLQTFEGFEYILNFAPQDSEDTNGDYVLSVSVSAELAKERKAEKDETEEETKRADKKFAEEREQFEQKLAAEKACHPYLYLVSKSTLGSLLDDLETLTEEKKEDIPNEEATDEVPEMLERVEEE</sequence>
<evidence type="ECO:0000256" key="1">
    <source>
        <dbReference type="SAM" id="MobiDB-lite"/>
    </source>
</evidence>
<evidence type="ECO:0000259" key="2">
    <source>
        <dbReference type="Pfam" id="PF14238"/>
    </source>
</evidence>
<dbReference type="Pfam" id="PF14238">
    <property type="entry name" value="DUF4340"/>
    <property type="match status" value="1"/>
</dbReference>
<comment type="caution">
    <text evidence="3">The sequence shown here is derived from an EMBL/GenBank/DDBJ whole genome shotgun (WGS) entry which is preliminary data.</text>
</comment>
<evidence type="ECO:0000313" key="3">
    <source>
        <dbReference type="EMBL" id="MFD2275898.1"/>
    </source>
</evidence>
<dbReference type="Proteomes" id="UP001597297">
    <property type="component" value="Unassembled WGS sequence"/>
</dbReference>
<feature type="region of interest" description="Disordered" evidence="1">
    <location>
        <begin position="376"/>
        <end position="402"/>
    </location>
</feature>
<accession>A0ABW5E3P7</accession>
<name>A0ABW5E3P7_9BACT</name>
<gene>
    <name evidence="3" type="ORF">ACFSQZ_05410</name>
</gene>
<dbReference type="InterPro" id="IPR025641">
    <property type="entry name" value="DUF4340"/>
</dbReference>
<dbReference type="RefSeq" id="WP_377095379.1">
    <property type="nucleotide sequence ID" value="NZ_JBHSJM010000001.1"/>
</dbReference>
<reference evidence="4" key="1">
    <citation type="journal article" date="2019" name="Int. J. Syst. Evol. Microbiol.">
        <title>The Global Catalogue of Microorganisms (GCM) 10K type strain sequencing project: providing services to taxonomists for standard genome sequencing and annotation.</title>
        <authorList>
            <consortium name="The Broad Institute Genomics Platform"/>
            <consortium name="The Broad Institute Genome Sequencing Center for Infectious Disease"/>
            <person name="Wu L."/>
            <person name="Ma J."/>
        </authorList>
    </citation>
    <scope>NUCLEOTIDE SEQUENCE [LARGE SCALE GENOMIC DNA]</scope>
    <source>
        <strain evidence="4">JCM 16545</strain>
    </source>
</reference>
<feature type="compositionally biased region" description="Acidic residues" evidence="1">
    <location>
        <begin position="384"/>
        <end position="394"/>
    </location>
</feature>